<dbReference type="AlphaFoldDB" id="A0A7R6SZK8"/>
<dbReference type="EMBL" id="AP017470">
    <property type="protein sequence ID" value="BBB32940.1"/>
    <property type="molecule type" value="Genomic_DNA"/>
</dbReference>
<dbReference type="InterPro" id="IPR023674">
    <property type="entry name" value="Ribosomal_uL1-like"/>
</dbReference>
<keyword evidence="3 10" id="KW-0820">tRNA-binding</keyword>
<reference evidence="12 13" key="1">
    <citation type="journal article" date="2012" name="Extremophiles">
        <title>Thermotomaculum hydrothermale gen. nov., sp. nov., a novel heterotrophic thermophile within the phylum Acidobacteria from a deep-sea hydrothermal vent chimney in the Southern Okinawa Trough.</title>
        <authorList>
            <person name="Izumi H."/>
            <person name="Nunoura T."/>
            <person name="Miyazaki M."/>
            <person name="Mino S."/>
            <person name="Toki T."/>
            <person name="Takai K."/>
            <person name="Sako Y."/>
            <person name="Sawabe T."/>
            <person name="Nakagawa S."/>
        </authorList>
    </citation>
    <scope>NUCLEOTIDE SEQUENCE [LARGE SCALE GENOMIC DNA]</scope>
    <source>
        <strain evidence="12 13">AC55</strain>
    </source>
</reference>
<dbReference type="PANTHER" id="PTHR36427">
    <property type="entry name" value="54S RIBOSOMAL PROTEIN L1, MITOCHONDRIAL"/>
    <property type="match status" value="1"/>
</dbReference>
<keyword evidence="6 10" id="KW-0694">RNA-binding</keyword>
<protein>
    <recommendedName>
        <fullName evidence="9 10">Large ribosomal subunit protein uL1</fullName>
    </recommendedName>
</protein>
<evidence type="ECO:0000256" key="3">
    <source>
        <dbReference type="ARBA" id="ARBA00022555"/>
    </source>
</evidence>
<dbReference type="InterPro" id="IPR028364">
    <property type="entry name" value="Ribosomal_uL1/biogenesis"/>
</dbReference>
<proteinExistence type="inferred from homology"/>
<evidence type="ECO:0000313" key="13">
    <source>
        <dbReference type="Proteomes" id="UP000595564"/>
    </source>
</evidence>
<dbReference type="GO" id="GO:0000049">
    <property type="term" value="F:tRNA binding"/>
    <property type="evidence" value="ECO:0007669"/>
    <property type="project" value="UniProtKB-KW"/>
</dbReference>
<keyword evidence="8 10" id="KW-0687">Ribonucleoprotein</keyword>
<evidence type="ECO:0000256" key="2">
    <source>
        <dbReference type="ARBA" id="ARBA00022491"/>
    </source>
</evidence>
<evidence type="ECO:0000256" key="10">
    <source>
        <dbReference type="HAMAP-Rule" id="MF_01318"/>
    </source>
</evidence>
<dbReference type="InterPro" id="IPR023673">
    <property type="entry name" value="Ribosomal_uL1_CS"/>
</dbReference>
<evidence type="ECO:0000256" key="4">
    <source>
        <dbReference type="ARBA" id="ARBA00022730"/>
    </source>
</evidence>
<dbReference type="PROSITE" id="PS01199">
    <property type="entry name" value="RIBOSOMAL_L1"/>
    <property type="match status" value="1"/>
</dbReference>
<dbReference type="Pfam" id="PF00687">
    <property type="entry name" value="Ribosomal_L1"/>
    <property type="match status" value="1"/>
</dbReference>
<evidence type="ECO:0000256" key="9">
    <source>
        <dbReference type="ARBA" id="ARBA00035241"/>
    </source>
</evidence>
<evidence type="ECO:0000256" key="8">
    <source>
        <dbReference type="ARBA" id="ARBA00023274"/>
    </source>
</evidence>
<dbReference type="Proteomes" id="UP000595564">
    <property type="component" value="Chromosome"/>
</dbReference>
<organism evidence="12 13">
    <name type="scientific">Thermotomaculum hydrothermale</name>
    <dbReference type="NCBI Taxonomy" id="981385"/>
    <lineage>
        <taxon>Bacteria</taxon>
        <taxon>Pseudomonadati</taxon>
        <taxon>Acidobacteriota</taxon>
        <taxon>Holophagae</taxon>
        <taxon>Thermotomaculales</taxon>
        <taxon>Thermotomaculaceae</taxon>
        <taxon>Thermotomaculum</taxon>
    </lineage>
</organism>
<dbReference type="NCBIfam" id="TIGR01169">
    <property type="entry name" value="rplA_bact"/>
    <property type="match status" value="1"/>
</dbReference>
<keyword evidence="2 10" id="KW-0678">Repressor</keyword>
<dbReference type="GO" id="GO:0015934">
    <property type="term" value="C:large ribosomal subunit"/>
    <property type="evidence" value="ECO:0007669"/>
    <property type="project" value="InterPro"/>
</dbReference>
<dbReference type="RefSeq" id="WP_201327241.1">
    <property type="nucleotide sequence ID" value="NZ_AP017470.1"/>
</dbReference>
<evidence type="ECO:0000256" key="6">
    <source>
        <dbReference type="ARBA" id="ARBA00022884"/>
    </source>
</evidence>
<name>A0A7R6SZK8_9BACT</name>
<dbReference type="GO" id="GO:0006417">
    <property type="term" value="P:regulation of translation"/>
    <property type="evidence" value="ECO:0007669"/>
    <property type="project" value="UniProtKB-KW"/>
</dbReference>
<dbReference type="CDD" id="cd00403">
    <property type="entry name" value="Ribosomal_L1"/>
    <property type="match status" value="1"/>
</dbReference>
<dbReference type="HAMAP" id="MF_01318_B">
    <property type="entry name" value="Ribosomal_uL1_B"/>
    <property type="match status" value="1"/>
</dbReference>
<keyword evidence="7 10" id="KW-0689">Ribosomal protein</keyword>
<dbReference type="Gene3D" id="3.40.50.790">
    <property type="match status" value="1"/>
</dbReference>
<keyword evidence="4 10" id="KW-0699">rRNA-binding</keyword>
<dbReference type="Gene3D" id="3.30.190.20">
    <property type="match status" value="1"/>
</dbReference>
<dbReference type="PIRSF" id="PIRSF002155">
    <property type="entry name" value="Ribosomal_L1"/>
    <property type="match status" value="1"/>
</dbReference>
<dbReference type="GO" id="GO:0003735">
    <property type="term" value="F:structural constituent of ribosome"/>
    <property type="evidence" value="ECO:0007669"/>
    <property type="project" value="InterPro"/>
</dbReference>
<keyword evidence="13" id="KW-1185">Reference proteome</keyword>
<evidence type="ECO:0000256" key="1">
    <source>
        <dbReference type="ARBA" id="ARBA00010531"/>
    </source>
</evidence>
<dbReference type="PANTHER" id="PTHR36427:SF3">
    <property type="entry name" value="LARGE RIBOSOMAL SUBUNIT PROTEIN UL1M"/>
    <property type="match status" value="1"/>
</dbReference>
<dbReference type="FunFam" id="3.40.50.790:FF:000001">
    <property type="entry name" value="50S ribosomal protein L1"/>
    <property type="match status" value="1"/>
</dbReference>
<evidence type="ECO:0000313" key="12">
    <source>
        <dbReference type="EMBL" id="BBB32940.1"/>
    </source>
</evidence>
<evidence type="ECO:0000256" key="5">
    <source>
        <dbReference type="ARBA" id="ARBA00022845"/>
    </source>
</evidence>
<dbReference type="KEGG" id="thyd:TTHT_1428"/>
<dbReference type="SUPFAM" id="SSF56808">
    <property type="entry name" value="Ribosomal protein L1"/>
    <property type="match status" value="1"/>
</dbReference>
<evidence type="ECO:0000256" key="7">
    <source>
        <dbReference type="ARBA" id="ARBA00022980"/>
    </source>
</evidence>
<accession>A0A7R6SZK8</accession>
<sequence length="230" mass="25108">MAKRGKKYRQALEKIEPNKEYPLDEAIKLAKEVAYANFDETFEIHMRLGVNPKYADQMVRGTLVLPHGTGKSVKVAVIASGDKYKEAEAAGADIVGGEDLVEKIQGGWMEFDALIATPDMMRHVGKLGRILGPRGLMPNPKAGTVTFDVANAVKELKAGRIEYKVDKTGIVHNAIGKKSFEENQLIENAKAYIQAIIKAKPASAKGRYIHSIYISTTMGPGIKIDPASVE</sequence>
<dbReference type="GO" id="GO:0019843">
    <property type="term" value="F:rRNA binding"/>
    <property type="evidence" value="ECO:0007669"/>
    <property type="project" value="UniProtKB-UniRule"/>
</dbReference>
<comment type="function">
    <text evidence="10">Binds directly to 23S rRNA. The L1 stalk is quite mobile in the ribosome, and is involved in E site tRNA release.</text>
</comment>
<gene>
    <name evidence="10 12" type="primary">rplA</name>
    <name evidence="12" type="ORF">TTHT_1428</name>
</gene>
<comment type="function">
    <text evidence="10">Protein L1 is also a translational repressor protein, it controls the translation of the L11 operon by binding to its mRNA.</text>
</comment>
<comment type="subunit">
    <text evidence="10">Part of the 50S ribosomal subunit.</text>
</comment>
<keyword evidence="5 10" id="KW-0810">Translation regulation</keyword>
<dbReference type="GO" id="GO:0006412">
    <property type="term" value="P:translation"/>
    <property type="evidence" value="ECO:0007669"/>
    <property type="project" value="UniProtKB-UniRule"/>
</dbReference>
<evidence type="ECO:0000256" key="11">
    <source>
        <dbReference type="RuleBase" id="RU000659"/>
    </source>
</evidence>
<dbReference type="InterPro" id="IPR002143">
    <property type="entry name" value="Ribosomal_uL1"/>
</dbReference>
<dbReference type="InterPro" id="IPR016095">
    <property type="entry name" value="Ribosomal_uL1_3-a/b-sand"/>
</dbReference>
<comment type="similarity">
    <text evidence="1 10 11">Belongs to the universal ribosomal protein uL1 family.</text>
</comment>
<dbReference type="InterPro" id="IPR005878">
    <property type="entry name" value="Ribosom_uL1_bac-type"/>
</dbReference>